<keyword evidence="3" id="KW-1185">Reference proteome</keyword>
<organism evidence="2 3">
    <name type="scientific">Pseudopedobacter saltans (strain ATCC 51119 / DSM 12145 / JCM 21818 / CCUG 39354 / LMG 10337 / NBRC 100064 / NCIMB 13643)</name>
    <name type="common">Pedobacter saltans</name>
    <dbReference type="NCBI Taxonomy" id="762903"/>
    <lineage>
        <taxon>Bacteria</taxon>
        <taxon>Pseudomonadati</taxon>
        <taxon>Bacteroidota</taxon>
        <taxon>Sphingobacteriia</taxon>
        <taxon>Sphingobacteriales</taxon>
        <taxon>Sphingobacteriaceae</taxon>
        <taxon>Pseudopedobacter</taxon>
    </lineage>
</organism>
<reference evidence="2 3" key="1">
    <citation type="journal article" date="2011" name="Stand. Genomic Sci.">
        <title>Complete genome sequence of the gliding, heparinolytic Pedobacter saltans type strain (113).</title>
        <authorList>
            <person name="Liolios K."/>
            <person name="Sikorski J."/>
            <person name="Lu M."/>
            <person name="Nolan M."/>
            <person name="Lapidus A."/>
            <person name="Lucas S."/>
            <person name="Hammon N."/>
            <person name="Deshpande S."/>
            <person name="Cheng J.F."/>
            <person name="Tapia R."/>
            <person name="Han C."/>
            <person name="Goodwin L."/>
            <person name="Pitluck S."/>
            <person name="Huntemann M."/>
            <person name="Ivanova N."/>
            <person name="Pagani I."/>
            <person name="Mavromatis K."/>
            <person name="Ovchinikova G."/>
            <person name="Pati A."/>
            <person name="Chen A."/>
            <person name="Palaniappan K."/>
            <person name="Land M."/>
            <person name="Hauser L."/>
            <person name="Brambilla E.M."/>
            <person name="Kotsyurbenko O."/>
            <person name="Rohde M."/>
            <person name="Tindall B.J."/>
            <person name="Abt B."/>
            <person name="Goker M."/>
            <person name="Detter J.C."/>
            <person name="Woyke T."/>
            <person name="Bristow J."/>
            <person name="Eisen J.A."/>
            <person name="Markowitz V."/>
            <person name="Hugenholtz P."/>
            <person name="Klenk H.P."/>
            <person name="Kyrpides N.C."/>
        </authorList>
    </citation>
    <scope>NUCLEOTIDE SEQUENCE [LARGE SCALE GENOMIC DNA]</scope>
    <source>
        <strain evidence="3">ATCC 51119 / DSM 12145 / JCM 21818 / LMG 10337 / NBRC 100064 / NCIMB 13643</strain>
    </source>
</reference>
<sequence length="130" mass="13497">MRKLLLLVAFFATTAILFSSCSKDKDENGSIGGKVQYKLIGSSNVAIHTIQITDGNGQVSSVAASEGNTWTSDEITLNKKGITLQLGAGGIVSSGTGELKAQILIDGKVVQESNNSANAGAIAAVVYYQF</sequence>
<dbReference type="OrthoDB" id="713675at2"/>
<evidence type="ECO:0000313" key="2">
    <source>
        <dbReference type="EMBL" id="ADY53910.1"/>
    </source>
</evidence>
<protein>
    <submittedName>
        <fullName evidence="2">Uncharacterized protein</fullName>
    </submittedName>
</protein>
<feature type="chain" id="PRO_5003256883" evidence="1">
    <location>
        <begin position="20"/>
        <end position="130"/>
    </location>
</feature>
<keyword evidence="1" id="KW-0732">Signal</keyword>
<dbReference type="Proteomes" id="UP000000310">
    <property type="component" value="Chromosome"/>
</dbReference>
<dbReference type="KEGG" id="psn:Pedsa_3375"/>
<feature type="signal peptide" evidence="1">
    <location>
        <begin position="1"/>
        <end position="19"/>
    </location>
</feature>
<dbReference type="AlphaFoldDB" id="F0SCR6"/>
<gene>
    <name evidence="2" type="ordered locus">Pedsa_3375</name>
</gene>
<evidence type="ECO:0000256" key="1">
    <source>
        <dbReference type="SAM" id="SignalP"/>
    </source>
</evidence>
<proteinExistence type="predicted"/>
<dbReference type="InterPro" id="IPR038468">
    <property type="entry name" value="MmpS_C"/>
</dbReference>
<dbReference type="EMBL" id="CP002545">
    <property type="protein sequence ID" value="ADY53910.1"/>
    <property type="molecule type" value="Genomic_DNA"/>
</dbReference>
<accession>F0SCR6</accession>
<dbReference type="HOGENOM" id="CLU_1936299_0_0_10"/>
<evidence type="ECO:0000313" key="3">
    <source>
        <dbReference type="Proteomes" id="UP000000310"/>
    </source>
</evidence>
<dbReference type="Gene3D" id="2.60.40.2880">
    <property type="entry name" value="MmpS1-5, C-terminal soluble domain"/>
    <property type="match status" value="1"/>
</dbReference>
<dbReference type="RefSeq" id="WP_013634393.1">
    <property type="nucleotide sequence ID" value="NC_015177.1"/>
</dbReference>
<reference evidence="3" key="2">
    <citation type="submission" date="2011-02" db="EMBL/GenBank/DDBJ databases">
        <title>The complete genome of Pedobacter saltans DSM 12145.</title>
        <authorList>
            <consortium name="US DOE Joint Genome Institute (JGI-PGF)"/>
            <person name="Lucas S."/>
            <person name="Copeland A."/>
            <person name="Lapidus A."/>
            <person name="Bruce D."/>
            <person name="Goodwin L."/>
            <person name="Pitluck S."/>
            <person name="Kyrpides N."/>
            <person name="Mavromatis K."/>
            <person name="Pagani I."/>
            <person name="Ivanova N."/>
            <person name="Ovchinnikova G."/>
            <person name="Lu M."/>
            <person name="Detter J.C."/>
            <person name="Han C."/>
            <person name="Land M."/>
            <person name="Hauser L."/>
            <person name="Markowitz V."/>
            <person name="Cheng J.-F."/>
            <person name="Hugenholtz P."/>
            <person name="Woyke T."/>
            <person name="Wu D."/>
            <person name="Tindall B."/>
            <person name="Pomrenke H.G."/>
            <person name="Brambilla E."/>
            <person name="Klenk H.-P."/>
            <person name="Eisen J.A."/>
        </authorList>
    </citation>
    <scope>NUCLEOTIDE SEQUENCE [LARGE SCALE GENOMIC DNA]</scope>
    <source>
        <strain evidence="3">ATCC 51119 / DSM 12145 / JCM 21818 / LMG 10337 / NBRC 100064 / NCIMB 13643</strain>
    </source>
</reference>
<dbReference type="PROSITE" id="PS51257">
    <property type="entry name" value="PROKAR_LIPOPROTEIN"/>
    <property type="match status" value="1"/>
</dbReference>
<name>F0SCR6_PSESL</name>